<accession>A0ABP9ASZ9</accession>
<evidence type="ECO:0000313" key="3">
    <source>
        <dbReference type="Proteomes" id="UP001499959"/>
    </source>
</evidence>
<feature type="transmembrane region" description="Helical" evidence="1">
    <location>
        <begin position="95"/>
        <end position="116"/>
    </location>
</feature>
<keyword evidence="3" id="KW-1185">Reference proteome</keyword>
<evidence type="ECO:0000256" key="1">
    <source>
        <dbReference type="SAM" id="Phobius"/>
    </source>
</evidence>
<keyword evidence="1" id="KW-1133">Transmembrane helix</keyword>
<comment type="caution">
    <text evidence="2">The sequence shown here is derived from an EMBL/GenBank/DDBJ whole genome shotgun (WGS) entry which is preliminary data.</text>
</comment>
<sequence>MKLMFGGLISVVLLGLYLHLIQVAIKVALCVSTDGCTAYPATYFNEGMAQALSIIGGLVSALVIAELAVTRPGEAPMARTLAADLSHWALRAVKIVAVFYVLAWIGAGFAAFYVGLYHPKALPALTTLGQAWLGLAVSSAYAYFGLKPTG</sequence>
<organism evidence="2 3">
    <name type="scientific">Lysobacter hankyongensis</name>
    <dbReference type="NCBI Taxonomy" id="1176535"/>
    <lineage>
        <taxon>Bacteria</taxon>
        <taxon>Pseudomonadati</taxon>
        <taxon>Pseudomonadota</taxon>
        <taxon>Gammaproteobacteria</taxon>
        <taxon>Lysobacterales</taxon>
        <taxon>Lysobacteraceae</taxon>
        <taxon>Lysobacter</taxon>
    </lineage>
</organism>
<reference evidence="3" key="1">
    <citation type="journal article" date="2019" name="Int. J. Syst. Evol. Microbiol.">
        <title>The Global Catalogue of Microorganisms (GCM) 10K type strain sequencing project: providing services to taxonomists for standard genome sequencing and annotation.</title>
        <authorList>
            <consortium name="The Broad Institute Genomics Platform"/>
            <consortium name="The Broad Institute Genome Sequencing Center for Infectious Disease"/>
            <person name="Wu L."/>
            <person name="Ma J."/>
        </authorList>
    </citation>
    <scope>NUCLEOTIDE SEQUENCE [LARGE SCALE GENOMIC DNA]</scope>
    <source>
        <strain evidence="3">JCM 18204</strain>
    </source>
</reference>
<evidence type="ECO:0000313" key="2">
    <source>
        <dbReference type="EMBL" id="GAA4785523.1"/>
    </source>
</evidence>
<dbReference type="EMBL" id="BAABJE010000002">
    <property type="protein sequence ID" value="GAA4785523.1"/>
    <property type="molecule type" value="Genomic_DNA"/>
</dbReference>
<gene>
    <name evidence="2" type="ORF">GCM10023307_07730</name>
</gene>
<keyword evidence="1" id="KW-0472">Membrane</keyword>
<dbReference type="RefSeq" id="WP_345301984.1">
    <property type="nucleotide sequence ID" value="NZ_BAABJE010000002.1"/>
</dbReference>
<feature type="transmembrane region" description="Helical" evidence="1">
    <location>
        <begin position="122"/>
        <end position="144"/>
    </location>
</feature>
<feature type="transmembrane region" description="Helical" evidence="1">
    <location>
        <begin position="48"/>
        <end position="69"/>
    </location>
</feature>
<proteinExistence type="predicted"/>
<keyword evidence="1" id="KW-0812">Transmembrane</keyword>
<dbReference type="Proteomes" id="UP001499959">
    <property type="component" value="Unassembled WGS sequence"/>
</dbReference>
<evidence type="ECO:0008006" key="4">
    <source>
        <dbReference type="Google" id="ProtNLM"/>
    </source>
</evidence>
<protein>
    <recommendedName>
        <fullName evidence="4">DUF2165 family protein</fullName>
    </recommendedName>
</protein>
<name>A0ABP9ASZ9_9GAMM</name>